<sequence length="398" mass="42669">MPFQAFFFNYSKPGEFRPIPVTEQCESVNITWSPISAADVKPTPPFYAQVFSSTHNTPFIIPAGEGPSFVWDVPFEPGTQYQICMYDRHGISGGCQAIYTVINSTSHANCQDMKTSANLSVFVTKPDGPGSQYGFIEQCADMTVTPTSGKPPFMLTIAPSLHPPFNITSDSMAPISWTASLSRGLPFFVALSSSDGQMWSMGPMHVSGPGNSGCLAPGIMSPGKVTSITVGVGIGSAVGGLGLGILSAYLAGRYRRRRARASITPLKVASLEETFTKSIHSLLPSPLLPTQYSRINHGLSGGHRMECGIEPFMANSPSENSKLNSKGSLGSLGRIAIETVNSPRRNTWSRLGIVSYSGSQNSVEPPSSAPTYSVTPNSEYNIELPPKYVVNPMKKDKP</sequence>
<evidence type="ECO:0000313" key="2">
    <source>
        <dbReference type="EMBL" id="KAF9465143.1"/>
    </source>
</evidence>
<reference evidence="2" key="1">
    <citation type="submission" date="2020-11" db="EMBL/GenBank/DDBJ databases">
        <authorList>
            <consortium name="DOE Joint Genome Institute"/>
            <person name="Ahrendt S."/>
            <person name="Riley R."/>
            <person name="Andreopoulos W."/>
            <person name="Labutti K."/>
            <person name="Pangilinan J."/>
            <person name="Ruiz-Duenas F.J."/>
            <person name="Barrasa J.M."/>
            <person name="Sanchez-Garcia M."/>
            <person name="Camarero S."/>
            <person name="Miyauchi S."/>
            <person name="Serrano A."/>
            <person name="Linde D."/>
            <person name="Babiker R."/>
            <person name="Drula E."/>
            <person name="Ayuso-Fernandez I."/>
            <person name="Pacheco R."/>
            <person name="Padilla G."/>
            <person name="Ferreira P."/>
            <person name="Barriuso J."/>
            <person name="Kellner H."/>
            <person name="Castanera R."/>
            <person name="Alfaro M."/>
            <person name="Ramirez L."/>
            <person name="Pisabarro A.G."/>
            <person name="Kuo A."/>
            <person name="Tritt A."/>
            <person name="Lipzen A."/>
            <person name="He G."/>
            <person name="Yan M."/>
            <person name="Ng V."/>
            <person name="Cullen D."/>
            <person name="Martin F."/>
            <person name="Rosso M.-N."/>
            <person name="Henrissat B."/>
            <person name="Hibbett D."/>
            <person name="Martinez A.T."/>
            <person name="Grigoriev I.V."/>
        </authorList>
    </citation>
    <scope>NUCLEOTIDE SEQUENCE</scope>
    <source>
        <strain evidence="2">CBS 247.69</strain>
    </source>
</reference>
<feature type="transmembrane region" description="Helical" evidence="1">
    <location>
        <begin position="228"/>
        <end position="251"/>
    </location>
</feature>
<accession>A0A9P6CLX4</accession>
<dbReference type="Proteomes" id="UP000807353">
    <property type="component" value="Unassembled WGS sequence"/>
</dbReference>
<organism evidence="2 3">
    <name type="scientific">Collybia nuda</name>
    <dbReference type="NCBI Taxonomy" id="64659"/>
    <lineage>
        <taxon>Eukaryota</taxon>
        <taxon>Fungi</taxon>
        <taxon>Dikarya</taxon>
        <taxon>Basidiomycota</taxon>
        <taxon>Agaricomycotina</taxon>
        <taxon>Agaricomycetes</taxon>
        <taxon>Agaricomycetidae</taxon>
        <taxon>Agaricales</taxon>
        <taxon>Tricholomatineae</taxon>
        <taxon>Clitocybaceae</taxon>
        <taxon>Collybia</taxon>
    </lineage>
</organism>
<dbReference type="AlphaFoldDB" id="A0A9P6CLX4"/>
<keyword evidence="1" id="KW-0472">Membrane</keyword>
<proteinExistence type="predicted"/>
<dbReference type="OrthoDB" id="2563021at2759"/>
<gene>
    <name evidence="2" type="ORF">BDZ94DRAFT_1307308</name>
</gene>
<name>A0A9P6CLX4_9AGAR</name>
<comment type="caution">
    <text evidence="2">The sequence shown here is derived from an EMBL/GenBank/DDBJ whole genome shotgun (WGS) entry which is preliminary data.</text>
</comment>
<keyword evidence="3" id="KW-1185">Reference proteome</keyword>
<protein>
    <submittedName>
        <fullName evidence="2">Uncharacterized protein</fullName>
    </submittedName>
</protein>
<evidence type="ECO:0000256" key="1">
    <source>
        <dbReference type="SAM" id="Phobius"/>
    </source>
</evidence>
<keyword evidence="1" id="KW-0812">Transmembrane</keyword>
<keyword evidence="1" id="KW-1133">Transmembrane helix</keyword>
<evidence type="ECO:0000313" key="3">
    <source>
        <dbReference type="Proteomes" id="UP000807353"/>
    </source>
</evidence>
<dbReference type="EMBL" id="MU150249">
    <property type="protein sequence ID" value="KAF9465143.1"/>
    <property type="molecule type" value="Genomic_DNA"/>
</dbReference>